<keyword evidence="1" id="KW-0472">Membrane</keyword>
<sequence length="182" mass="21719">MEEERRFTIIQEIEYWKQHRLLPEHYCNYLLALYTNGEEMTDVITQDYKGYNKYLTLIERFQIVILYLLLPFSFVVIYFTEFHIYLQLVILALLLSYSLWCTFSFNDKRRLYFHSALIISLFLFLLTTILVGDLLSGSAFVVTGIVLMNFLLWLILGYLAKFKYMLISGIIGIIFVLVYYFL</sequence>
<keyword evidence="3" id="KW-1185">Reference proteome</keyword>
<dbReference type="Proteomes" id="UP001597221">
    <property type="component" value="Unassembled WGS sequence"/>
</dbReference>
<evidence type="ECO:0000313" key="2">
    <source>
        <dbReference type="EMBL" id="MFD1609901.1"/>
    </source>
</evidence>
<protein>
    <recommendedName>
        <fullName evidence="4">DUF1700 domain-containing protein</fullName>
    </recommendedName>
</protein>
<name>A0ABW4HXL6_9BACI</name>
<accession>A0ABW4HXL6</accession>
<feature type="transmembrane region" description="Helical" evidence="1">
    <location>
        <begin position="112"/>
        <end position="132"/>
    </location>
</feature>
<reference evidence="3" key="1">
    <citation type="journal article" date="2019" name="Int. J. Syst. Evol. Microbiol.">
        <title>The Global Catalogue of Microorganisms (GCM) 10K type strain sequencing project: providing services to taxonomists for standard genome sequencing and annotation.</title>
        <authorList>
            <consortium name="The Broad Institute Genomics Platform"/>
            <consortium name="The Broad Institute Genome Sequencing Center for Infectious Disease"/>
            <person name="Wu L."/>
            <person name="Ma J."/>
        </authorList>
    </citation>
    <scope>NUCLEOTIDE SEQUENCE [LARGE SCALE GENOMIC DNA]</scope>
    <source>
        <strain evidence="3">CGMCC 1.12376</strain>
    </source>
</reference>
<feature type="transmembrane region" description="Helical" evidence="1">
    <location>
        <begin position="164"/>
        <end position="181"/>
    </location>
</feature>
<organism evidence="2 3">
    <name type="scientific">Oceanobacillus luteolus</name>
    <dbReference type="NCBI Taxonomy" id="1274358"/>
    <lineage>
        <taxon>Bacteria</taxon>
        <taxon>Bacillati</taxon>
        <taxon>Bacillota</taxon>
        <taxon>Bacilli</taxon>
        <taxon>Bacillales</taxon>
        <taxon>Bacillaceae</taxon>
        <taxon>Oceanobacillus</taxon>
    </lineage>
</organism>
<feature type="transmembrane region" description="Helical" evidence="1">
    <location>
        <begin position="85"/>
        <end position="105"/>
    </location>
</feature>
<proteinExistence type="predicted"/>
<gene>
    <name evidence="2" type="ORF">ACFSBH_19970</name>
</gene>
<keyword evidence="1" id="KW-1133">Transmembrane helix</keyword>
<keyword evidence="1" id="KW-0812">Transmembrane</keyword>
<feature type="transmembrane region" description="Helical" evidence="1">
    <location>
        <begin position="61"/>
        <end position="79"/>
    </location>
</feature>
<evidence type="ECO:0000313" key="3">
    <source>
        <dbReference type="Proteomes" id="UP001597221"/>
    </source>
</evidence>
<comment type="caution">
    <text evidence="2">The sequence shown here is derived from an EMBL/GenBank/DDBJ whole genome shotgun (WGS) entry which is preliminary data.</text>
</comment>
<feature type="transmembrane region" description="Helical" evidence="1">
    <location>
        <begin position="138"/>
        <end position="159"/>
    </location>
</feature>
<evidence type="ECO:0000256" key="1">
    <source>
        <dbReference type="SAM" id="Phobius"/>
    </source>
</evidence>
<evidence type="ECO:0008006" key="4">
    <source>
        <dbReference type="Google" id="ProtNLM"/>
    </source>
</evidence>
<dbReference type="RefSeq" id="WP_251510083.1">
    <property type="nucleotide sequence ID" value="NZ_JAMBON010000001.1"/>
</dbReference>
<dbReference type="EMBL" id="JBHUDE010000164">
    <property type="protein sequence ID" value="MFD1609901.1"/>
    <property type="molecule type" value="Genomic_DNA"/>
</dbReference>